<dbReference type="PATRIC" id="fig|269796.9.peg.2450"/>
<name>Q2RRU7_RHORT</name>
<evidence type="ECO:0000256" key="6">
    <source>
        <dbReference type="ARBA" id="ARBA00022737"/>
    </source>
</evidence>
<dbReference type="CAZy" id="GT4">
    <property type="family name" value="Glycosyltransferase Family 4"/>
</dbReference>
<dbReference type="EMBL" id="CP000230">
    <property type="protein sequence ID" value="ABC23148.1"/>
    <property type="molecule type" value="Genomic_DNA"/>
</dbReference>
<dbReference type="Gene3D" id="3.90.550.10">
    <property type="entry name" value="Spore Coat Polysaccharide Biosynthesis Protein SpsA, Chain A"/>
    <property type="match status" value="1"/>
</dbReference>
<evidence type="ECO:0000256" key="8">
    <source>
        <dbReference type="PROSITE-ProRule" id="PRU00339"/>
    </source>
</evidence>
<dbReference type="GO" id="GO:0097363">
    <property type="term" value="F:protein O-acetylglucosaminyltransferase activity"/>
    <property type="evidence" value="ECO:0007669"/>
    <property type="project" value="UniProtKB-EC"/>
</dbReference>
<dbReference type="KEGG" id="rru:Rru_A2348"/>
<keyword evidence="4" id="KW-0328">Glycosyltransferase</keyword>
<dbReference type="Gene3D" id="3.40.50.2000">
    <property type="entry name" value="Glycogen Phosphorylase B"/>
    <property type="match status" value="2"/>
</dbReference>
<dbReference type="Gene3D" id="3.40.50.11380">
    <property type="match status" value="1"/>
</dbReference>
<gene>
    <name evidence="11" type="ordered locus">Rru_A2348</name>
</gene>
<dbReference type="CDD" id="cd03823">
    <property type="entry name" value="GT4_ExpE7-like"/>
    <property type="match status" value="1"/>
</dbReference>
<keyword evidence="7 8" id="KW-0802">TPR repeat</keyword>
<dbReference type="InterPro" id="IPR051939">
    <property type="entry name" value="Glycosyltr_41/O-GlcNAc_trsf"/>
</dbReference>
<dbReference type="InterPro" id="IPR019734">
    <property type="entry name" value="TPR_rpt"/>
</dbReference>
<dbReference type="Pfam" id="PF13432">
    <property type="entry name" value="TPR_16"/>
    <property type="match status" value="3"/>
</dbReference>
<dbReference type="PANTHER" id="PTHR44835">
    <property type="entry name" value="UDP-N-ACETYLGLUCOSAMINE--PEPTIDE N-ACETYLGLUCOSAMINYLTRANSFERASE SPINDLY-RELATED"/>
    <property type="match status" value="1"/>
</dbReference>
<dbReference type="Pfam" id="PF13844">
    <property type="entry name" value="Glyco_transf_41"/>
    <property type="match status" value="1"/>
</dbReference>
<organism evidence="11 12">
    <name type="scientific">Rhodospirillum rubrum (strain ATCC 11170 / ATH 1.1.1 / DSM 467 / LMG 4362 / NCIMB 8255 / S1)</name>
    <dbReference type="NCBI Taxonomy" id="269796"/>
    <lineage>
        <taxon>Bacteria</taxon>
        <taxon>Pseudomonadati</taxon>
        <taxon>Pseudomonadota</taxon>
        <taxon>Alphaproteobacteria</taxon>
        <taxon>Rhodospirillales</taxon>
        <taxon>Rhodospirillaceae</taxon>
        <taxon>Rhodospirillum</taxon>
    </lineage>
</organism>
<evidence type="ECO:0000256" key="2">
    <source>
        <dbReference type="ARBA" id="ARBA00005386"/>
    </source>
</evidence>
<evidence type="ECO:0000256" key="4">
    <source>
        <dbReference type="ARBA" id="ARBA00022676"/>
    </source>
</evidence>
<feature type="repeat" description="TPR" evidence="8">
    <location>
        <begin position="245"/>
        <end position="278"/>
    </location>
</feature>
<dbReference type="EnsemblBacteria" id="ABC23148">
    <property type="protein sequence ID" value="ABC23148"/>
    <property type="gene ID" value="Rru_A2348"/>
</dbReference>
<dbReference type="SMR" id="Q2RRU7"/>
<dbReference type="PANTHER" id="PTHR44835:SF1">
    <property type="entry name" value="PROTEIN O-GLCNAC TRANSFERASE"/>
    <property type="match status" value="1"/>
</dbReference>
<dbReference type="EC" id="2.4.1.255" evidence="3"/>
<dbReference type="Proteomes" id="UP000001929">
    <property type="component" value="Chromosome"/>
</dbReference>
<dbReference type="STRING" id="269796.Rru_A2348"/>
<dbReference type="InterPro" id="IPR001173">
    <property type="entry name" value="Glyco_trans_2-like"/>
</dbReference>
<evidence type="ECO:0000256" key="7">
    <source>
        <dbReference type="ARBA" id="ARBA00022803"/>
    </source>
</evidence>
<dbReference type="eggNOG" id="COG3914">
    <property type="taxonomic scope" value="Bacteria"/>
</dbReference>
<evidence type="ECO:0000259" key="10">
    <source>
        <dbReference type="Pfam" id="PF13844"/>
    </source>
</evidence>
<dbReference type="Pfam" id="PF00535">
    <property type="entry name" value="Glycos_transf_2"/>
    <property type="match status" value="1"/>
</dbReference>
<dbReference type="InterPro" id="IPR029044">
    <property type="entry name" value="Nucleotide-diphossugar_trans"/>
</dbReference>
<proteinExistence type="inferred from homology"/>
<feature type="repeat" description="TPR" evidence="8">
    <location>
        <begin position="347"/>
        <end position="380"/>
    </location>
</feature>
<dbReference type="Pfam" id="PF14559">
    <property type="entry name" value="TPR_19"/>
    <property type="match status" value="1"/>
</dbReference>
<evidence type="ECO:0000259" key="9">
    <source>
        <dbReference type="Pfam" id="PF00535"/>
    </source>
</evidence>
<dbReference type="eggNOG" id="COG0438">
    <property type="taxonomic scope" value="Bacteria"/>
</dbReference>
<dbReference type="CDD" id="cd04186">
    <property type="entry name" value="GT_2_like_c"/>
    <property type="match status" value="1"/>
</dbReference>
<keyword evidence="5 11" id="KW-0808">Transferase</keyword>
<accession>Q2RRU7</accession>
<dbReference type="CAZy" id="GT2">
    <property type="family name" value="Glycosyltransferase Family 2"/>
</dbReference>
<dbReference type="RefSeq" id="WP_011390101.1">
    <property type="nucleotide sequence ID" value="NC_007643.1"/>
</dbReference>
<feature type="domain" description="O-GlcNAc transferase C-terminal" evidence="10">
    <location>
        <begin position="982"/>
        <end position="1151"/>
    </location>
</feature>
<keyword evidence="12" id="KW-1185">Reference proteome</keyword>
<evidence type="ECO:0000256" key="3">
    <source>
        <dbReference type="ARBA" id="ARBA00011970"/>
    </source>
</evidence>
<dbReference type="SMART" id="SM00028">
    <property type="entry name" value="TPR"/>
    <property type="match status" value="11"/>
</dbReference>
<dbReference type="PROSITE" id="PS50005">
    <property type="entry name" value="TPR"/>
    <property type="match status" value="3"/>
</dbReference>
<dbReference type="CAZy" id="GT41">
    <property type="family name" value="Glycosyltransferase Family 41"/>
</dbReference>
<dbReference type="Gene3D" id="1.25.40.10">
    <property type="entry name" value="Tetratricopeptide repeat domain"/>
    <property type="match status" value="3"/>
</dbReference>
<dbReference type="eggNOG" id="COG0457">
    <property type="taxonomic scope" value="Bacteria"/>
</dbReference>
<dbReference type="InterPro" id="IPR011990">
    <property type="entry name" value="TPR-like_helical_dom_sf"/>
</dbReference>
<dbReference type="HOGENOM" id="CLU_237226_0_0_5"/>
<sequence>MPDTPAFTLVAHLEAGDWDALRRALSQKETPASLLTQTLAEGRCPETPPPPGGAFLPSYSLKRSLGDPSAVVARLCQIARETRAAGNDPLAADLYRTALAFDPRCAEASLALAWDSYARGDRCGAVDRAERAVQATPNDAEAATTLGWLYWEAGRGEAATRTLCAAVDRHPRQATAYWYLGHICARQGRLAEAERLLRHALALAADTDAPNGEIAASLSWVLADLGRLDEALTLAHDTARRDPAPRHLAHLGRLLTQKGEYEAALVLLDRATAERPGDWAATADLATALSRTGRGREALTLIETALAAAPDERRLALRQATLLRDGGAHPQAALIAAQIVERWPDWGEGWFLRGQIKRDDGQDEEALDCFARAQACDPSLIAAILERSRLLLRLGRAEAAAGLMEDLLREAPGHPAARKHLAWALIGQRKGAIARPQIHILLQSAPRAAELWTALSTALHQMGRLTTARLAARRARRLAPTDCDALRHGAALELEAGDLSATSELCHRLLHLAPTLPAAHIMAGFAHQASGRLVAAERHAEQAIALAPKDAEAWRCLGHLRHHQNRLAEAEEALHNAHALAPGRGDVLGQLAWVLVMDDRLPEALIVMRKACDLTPESAERALEQAEMLALAGRPAEAIIAATRARDLGPSPLAAQALLARIHLSRGHIEAGDGDTAWAEAARCAATLLYRDPSHLAAAHVAVRLAAAGQPRAADLVALLPSALHRRVLREGLEWVTGFGNAREATRLTRATRAAFPEDRDLTIACLYLETMAGQAPAADTARQLRQWGLEHAQSWGPLPPRPRLAATPGRPLHVAYLASRYHHALLSGILATHDRAVVVPHLYTDDAEALPPDLRSRVIVHPLGGVDLAASCAANGIDVVVDTVGLHPFHGQAEVLRFLRRRLAPSQWGWFGGWGPGSGLFDGLITDTVALPAAADHHDEDILALAGGQWSWTPPAVAPAIGPLPSAQTGIITFGCAVRGFRISRSCLETWADLLAGMDNARLMILGRQAHDWEFRAGFSRLLQACGIAPERVVYRFQQAYADHLHSFAGIDIALDTFPANGGLCLADALWMGVPVVTLAGTGLLAERQGASLLAAADCGDWIARSPADYLAIARKLAGDRQDLALIRHTLRDRLGASPLLDARRITSQLEAAWLKARDAMAGITAAPDLKSRSQALAKRDLAVWLGRERSLTLPPSQGADDAPDLSVVIVLYNQAGLSLRTLIALADQQGVRFETIIVDNASTDETPALLARVRGATLLRNEDNIGFLRAANQGAAVARGKHIVFLNNDVFLHRDALAAALRRLRADPSIGVVGGRVVLIDGSLQEAGCMVFNDGSTAGYGRGEDPNLAEFRFLREVDYVSGAFLMLPRALWRALGGFEPALAPAYYEDTDLCLRVHRAGFRVVYDPAVVLTHVEGGSTVTSDAAAAMIRRNRGAFLARHAEALRSRPSPAAARPLRDRWAPAPAPRVLVIDNGVPHSAGGAGNPRARLMIEALAGCHVTFFPMWVRESDWAAVYRTLGAEVEVMLDQHATTLEDFLDHRQGLYDVLVVSRPPNMAIVKAIGRRRPDLLKGMRLVYDAEALFALRDIAQAAITARPLPRTEARRRLRDELDLAAGADTVLAVSRREARLFSAGGAAKVHLVSHALPAHPAPPGRDGRSGFLFLGALTPGSPNEDSLVWLVESVLPALARRLPRPPPHLSILGECRSSRIAALAGEQVRLVGRVEDPAPWYDQAAVFVAPTRFAAGIPLKVIEAAAAGLPVVATPLLARQLGWSTGDYLLAAGDAEGFAAAMAALYTDGALWRRIRDGALARVSTENAPDRFRDTLREAVLGRGIG</sequence>
<feature type="domain" description="Glycosyltransferase 2-like" evidence="9">
    <location>
        <begin position="1208"/>
        <end position="1325"/>
    </location>
</feature>
<dbReference type="SUPFAM" id="SSF48452">
    <property type="entry name" value="TPR-like"/>
    <property type="match status" value="2"/>
</dbReference>
<evidence type="ECO:0000256" key="1">
    <source>
        <dbReference type="ARBA" id="ARBA00004922"/>
    </source>
</evidence>
<comment type="pathway">
    <text evidence="1">Protein modification; protein glycosylation.</text>
</comment>
<dbReference type="SUPFAM" id="SSF53756">
    <property type="entry name" value="UDP-Glycosyltransferase/glycogen phosphorylase"/>
    <property type="match status" value="1"/>
</dbReference>
<comment type="similarity">
    <text evidence="2">Belongs to the glycosyltransferase 41 family. O-GlcNAc transferase subfamily.</text>
</comment>
<dbReference type="Pfam" id="PF13692">
    <property type="entry name" value="Glyco_trans_1_4"/>
    <property type="match status" value="1"/>
</dbReference>
<evidence type="ECO:0000313" key="11">
    <source>
        <dbReference type="EMBL" id="ABC23148.1"/>
    </source>
</evidence>
<dbReference type="eggNOG" id="COG1216">
    <property type="taxonomic scope" value="Bacteria"/>
</dbReference>
<evidence type="ECO:0000313" key="12">
    <source>
        <dbReference type="Proteomes" id="UP000001929"/>
    </source>
</evidence>
<feature type="repeat" description="TPR" evidence="8">
    <location>
        <begin position="551"/>
        <end position="584"/>
    </location>
</feature>
<dbReference type="SUPFAM" id="SSF53448">
    <property type="entry name" value="Nucleotide-diphospho-sugar transferases"/>
    <property type="match status" value="1"/>
</dbReference>
<reference evidence="11 12" key="1">
    <citation type="journal article" date="2011" name="Stand. Genomic Sci.">
        <title>Complete genome sequence of Rhodospirillum rubrum type strain (S1).</title>
        <authorList>
            <person name="Munk A.C."/>
            <person name="Copeland A."/>
            <person name="Lucas S."/>
            <person name="Lapidus A."/>
            <person name="Del Rio T.G."/>
            <person name="Barry K."/>
            <person name="Detter J.C."/>
            <person name="Hammon N."/>
            <person name="Israni S."/>
            <person name="Pitluck S."/>
            <person name="Brettin T."/>
            <person name="Bruce D."/>
            <person name="Han C."/>
            <person name="Tapia R."/>
            <person name="Gilna P."/>
            <person name="Schmutz J."/>
            <person name="Larimer F."/>
            <person name="Land M."/>
            <person name="Kyrpides N.C."/>
            <person name="Mavromatis K."/>
            <person name="Richardson P."/>
            <person name="Rohde M."/>
            <person name="Goker M."/>
            <person name="Klenk H.P."/>
            <person name="Zhang Y."/>
            <person name="Roberts G.P."/>
            <person name="Reslewic S."/>
            <person name="Schwartz D.C."/>
        </authorList>
    </citation>
    <scope>NUCLEOTIDE SEQUENCE [LARGE SCALE GENOMIC DNA]</scope>
    <source>
        <strain evidence="12">ATCC 11170 / ATH 1.1.1 / DSM 467 / LMG 4362 / NCIMB 8255 / S1</strain>
    </source>
</reference>
<keyword evidence="6" id="KW-0677">Repeat</keyword>
<dbReference type="InterPro" id="IPR029489">
    <property type="entry name" value="OGT/SEC/SPY_C"/>
</dbReference>
<protein>
    <recommendedName>
        <fullName evidence="3">protein O-GlcNAc transferase</fullName>
        <ecNumber evidence="3">2.4.1.255</ecNumber>
    </recommendedName>
</protein>
<evidence type="ECO:0000256" key="5">
    <source>
        <dbReference type="ARBA" id="ARBA00022679"/>
    </source>
</evidence>